<dbReference type="RefSeq" id="WP_165270612.1">
    <property type="nucleotide sequence ID" value="NZ_JAALLS010000022.1"/>
</dbReference>
<comment type="caution">
    <text evidence="2">The sequence shown here is derived from an EMBL/GenBank/DDBJ whole genome shotgun (WGS) entry which is preliminary data.</text>
</comment>
<evidence type="ECO:0000313" key="2">
    <source>
        <dbReference type="EMBL" id="NGP89649.1"/>
    </source>
</evidence>
<dbReference type="Proteomes" id="UP000479132">
    <property type="component" value="Unassembled WGS sequence"/>
</dbReference>
<accession>A0A6M1T6D7</accession>
<organism evidence="2 3">
    <name type="scientific">Fodinibius halophilus</name>
    <dbReference type="NCBI Taxonomy" id="1736908"/>
    <lineage>
        <taxon>Bacteria</taxon>
        <taxon>Pseudomonadati</taxon>
        <taxon>Balneolota</taxon>
        <taxon>Balneolia</taxon>
        <taxon>Balneolales</taxon>
        <taxon>Balneolaceae</taxon>
        <taxon>Fodinibius</taxon>
    </lineage>
</organism>
<dbReference type="AlphaFoldDB" id="A0A6M1T6D7"/>
<dbReference type="PROSITE" id="PS51257">
    <property type="entry name" value="PROKAR_LIPOPROTEIN"/>
    <property type="match status" value="1"/>
</dbReference>
<protein>
    <recommendedName>
        <fullName evidence="4">DUF4848 domain-containing protein</fullName>
    </recommendedName>
</protein>
<feature type="region of interest" description="Disordered" evidence="1">
    <location>
        <begin position="235"/>
        <end position="256"/>
    </location>
</feature>
<proteinExistence type="predicted"/>
<keyword evidence="3" id="KW-1185">Reference proteome</keyword>
<name>A0A6M1T6D7_9BACT</name>
<sequence>MMKNFISIDVTHFPKIVACLLIAVTIVGCDRGTSPDPLPESPNNKMAYVLAAALDNPEVRETVHSAMDASPHREHKLVFQEFIESSEGTKLREELTSQLEGEKKLDELLDKLPRMDFYLPYETHRETWEHANGNIMAICILDVDAKKAKAYHPDGSSQMLTSKEEVHASEVAALFTLHPAEKKILRGDSEVKTPIATQSDRWKTRVYRIYNWTTDGYFGGDCEIYFKTSDSDGNSRSSKIVHVPRRGGSGTNLPGHAGNKLVSPAVWIYPDAASESNELTVTTMEADGGFGNGGDDNYGTFTVTKSGKYDTSKKTEQPLEGSLYPKARVFVNVK</sequence>
<evidence type="ECO:0000313" key="3">
    <source>
        <dbReference type="Proteomes" id="UP000479132"/>
    </source>
</evidence>
<gene>
    <name evidence="2" type="ORF">G3569_14920</name>
</gene>
<evidence type="ECO:0000256" key="1">
    <source>
        <dbReference type="SAM" id="MobiDB-lite"/>
    </source>
</evidence>
<dbReference type="EMBL" id="JAALLS010000022">
    <property type="protein sequence ID" value="NGP89649.1"/>
    <property type="molecule type" value="Genomic_DNA"/>
</dbReference>
<evidence type="ECO:0008006" key="4">
    <source>
        <dbReference type="Google" id="ProtNLM"/>
    </source>
</evidence>
<reference evidence="2 3" key="1">
    <citation type="submission" date="2020-02" db="EMBL/GenBank/DDBJ databases">
        <title>Aliifodinibius halophilus 2W32, complete genome.</title>
        <authorList>
            <person name="Li Y."/>
            <person name="Wu S."/>
        </authorList>
    </citation>
    <scope>NUCLEOTIDE SEQUENCE [LARGE SCALE GENOMIC DNA]</scope>
    <source>
        <strain evidence="2 3">2W32</strain>
    </source>
</reference>